<keyword evidence="3 7" id="KW-0812">Transmembrane</keyword>
<dbReference type="AlphaFoldDB" id="A0A4Q7MRD4"/>
<accession>A0A4Q7MRD4</accession>
<proteinExistence type="inferred from homology"/>
<dbReference type="RefSeq" id="WP_130541520.1">
    <property type="nucleotide sequence ID" value="NZ_CP042431.1"/>
</dbReference>
<keyword evidence="9" id="KW-1185">Reference proteome</keyword>
<dbReference type="Pfam" id="PF03741">
    <property type="entry name" value="TerC"/>
    <property type="match status" value="1"/>
</dbReference>
<feature type="transmembrane region" description="Helical" evidence="7">
    <location>
        <begin position="190"/>
        <end position="211"/>
    </location>
</feature>
<feature type="compositionally biased region" description="Basic and acidic residues" evidence="6">
    <location>
        <begin position="250"/>
        <end position="260"/>
    </location>
</feature>
<evidence type="ECO:0000313" key="9">
    <source>
        <dbReference type="Proteomes" id="UP000293874"/>
    </source>
</evidence>
<evidence type="ECO:0000256" key="2">
    <source>
        <dbReference type="ARBA" id="ARBA00007511"/>
    </source>
</evidence>
<feature type="transmembrane region" description="Helical" evidence="7">
    <location>
        <begin position="49"/>
        <end position="69"/>
    </location>
</feature>
<feature type="transmembrane region" description="Helical" evidence="7">
    <location>
        <begin position="223"/>
        <end position="241"/>
    </location>
</feature>
<dbReference type="EMBL" id="SGXA01000002">
    <property type="protein sequence ID" value="RZS70978.1"/>
    <property type="molecule type" value="Genomic_DNA"/>
</dbReference>
<comment type="similarity">
    <text evidence="2">Belongs to the TerC family.</text>
</comment>
<dbReference type="PANTHER" id="PTHR30238">
    <property type="entry name" value="MEMBRANE BOUND PREDICTED REDOX MODULATOR"/>
    <property type="match status" value="1"/>
</dbReference>
<comment type="subcellular location">
    <subcellularLocation>
        <location evidence="1">Membrane</location>
        <topology evidence="1">Multi-pass membrane protein</topology>
    </subcellularLocation>
</comment>
<dbReference type="GO" id="GO:0016020">
    <property type="term" value="C:membrane"/>
    <property type="evidence" value="ECO:0007669"/>
    <property type="project" value="UniProtKB-SubCell"/>
</dbReference>
<feature type="region of interest" description="Disordered" evidence="6">
    <location>
        <begin position="246"/>
        <end position="272"/>
    </location>
</feature>
<keyword evidence="5 7" id="KW-0472">Membrane</keyword>
<sequence>MEQLFTIDALISLLTLTTLEVVLGIDNVIFVSILMGRMSKEQQLKARRIWMFAGITVRILLLMAIGWLVKNGNSELFGFDIRGTHVSFNLRNCIMFVGGLFLLYKTVKEIHHKLEGDEESLNPKNNKPASFGSLIAQIIVIDMVFSFDSIITAVGLARIVPVMIIAVIIAMIIMFFFADKISNFIHQHPTLKMLALAFLLMVGFSLFFEGLEPVHHSHIDKGYIYFAMAFSFGVELLNMWMRKREKKKKPVELREPKLKENSPAGTNASRQH</sequence>
<reference evidence="8 9" key="1">
    <citation type="submission" date="2019-02" db="EMBL/GenBank/DDBJ databases">
        <title>Genomic Encyclopedia of Type Strains, Phase IV (KMG-IV): sequencing the most valuable type-strain genomes for metagenomic binning, comparative biology and taxonomic classification.</title>
        <authorList>
            <person name="Goeker M."/>
        </authorList>
    </citation>
    <scope>NUCLEOTIDE SEQUENCE [LARGE SCALE GENOMIC DNA]</scope>
    <source>
        <strain evidence="8 9">DSM 18116</strain>
    </source>
</reference>
<organism evidence="8 9">
    <name type="scientific">Pseudobacter ginsenosidimutans</name>
    <dbReference type="NCBI Taxonomy" id="661488"/>
    <lineage>
        <taxon>Bacteria</taxon>
        <taxon>Pseudomonadati</taxon>
        <taxon>Bacteroidota</taxon>
        <taxon>Chitinophagia</taxon>
        <taxon>Chitinophagales</taxon>
        <taxon>Chitinophagaceae</taxon>
        <taxon>Pseudobacter</taxon>
    </lineage>
</organism>
<evidence type="ECO:0000256" key="1">
    <source>
        <dbReference type="ARBA" id="ARBA00004141"/>
    </source>
</evidence>
<dbReference type="InterPro" id="IPR005496">
    <property type="entry name" value="Integral_membrane_TerC"/>
</dbReference>
<evidence type="ECO:0000256" key="5">
    <source>
        <dbReference type="ARBA" id="ARBA00023136"/>
    </source>
</evidence>
<feature type="transmembrane region" description="Helical" evidence="7">
    <location>
        <begin position="128"/>
        <end position="147"/>
    </location>
</feature>
<gene>
    <name evidence="8" type="ORF">EV199_2877</name>
</gene>
<feature type="transmembrane region" description="Helical" evidence="7">
    <location>
        <begin position="12"/>
        <end position="37"/>
    </location>
</feature>
<feature type="transmembrane region" description="Helical" evidence="7">
    <location>
        <begin position="89"/>
        <end position="107"/>
    </location>
</feature>
<dbReference type="Proteomes" id="UP000293874">
    <property type="component" value="Unassembled WGS sequence"/>
</dbReference>
<protein>
    <submittedName>
        <fullName evidence="8">Putative tellurium resistance membrane protein TerC</fullName>
    </submittedName>
</protein>
<evidence type="ECO:0000256" key="3">
    <source>
        <dbReference type="ARBA" id="ARBA00022692"/>
    </source>
</evidence>
<evidence type="ECO:0000256" key="4">
    <source>
        <dbReference type="ARBA" id="ARBA00022989"/>
    </source>
</evidence>
<evidence type="ECO:0000256" key="7">
    <source>
        <dbReference type="SAM" id="Phobius"/>
    </source>
</evidence>
<evidence type="ECO:0000313" key="8">
    <source>
        <dbReference type="EMBL" id="RZS70978.1"/>
    </source>
</evidence>
<dbReference type="OrthoDB" id="9805314at2"/>
<feature type="transmembrane region" description="Helical" evidence="7">
    <location>
        <begin position="159"/>
        <end position="178"/>
    </location>
</feature>
<dbReference type="PANTHER" id="PTHR30238:SF4">
    <property type="entry name" value="SLL1022 PROTEIN"/>
    <property type="match status" value="1"/>
</dbReference>
<feature type="compositionally biased region" description="Polar residues" evidence="6">
    <location>
        <begin position="263"/>
        <end position="272"/>
    </location>
</feature>
<name>A0A4Q7MRD4_9BACT</name>
<keyword evidence="4 7" id="KW-1133">Transmembrane helix</keyword>
<evidence type="ECO:0000256" key="6">
    <source>
        <dbReference type="SAM" id="MobiDB-lite"/>
    </source>
</evidence>
<comment type="caution">
    <text evidence="8">The sequence shown here is derived from an EMBL/GenBank/DDBJ whole genome shotgun (WGS) entry which is preliminary data.</text>
</comment>